<comment type="caution">
    <text evidence="3">The sequence shown here is derived from an EMBL/GenBank/DDBJ whole genome shotgun (WGS) entry which is preliminary data.</text>
</comment>
<sequence>MSDDERKPPTLRDPRIPKFPVVFEHPTAEQVQQNISQRDVLHSAALSVACFPLGYLLTRQIDPRMALRGMWFTGIVGTIGGCLLAYQNAELRLQGFGKNDEEVARYLGNNATATPATTSPPHEREQ</sequence>
<dbReference type="Pfam" id="PF10785">
    <property type="entry name" value="NADH-u_ox-rdase"/>
    <property type="match status" value="1"/>
</dbReference>
<accession>A0AAD5M6C5</accession>
<protein>
    <recommendedName>
        <fullName evidence="2">NADH-ubiquinone oxidoreductase 21kDa subunit N-terminal domain-containing protein</fullName>
    </recommendedName>
</protein>
<keyword evidence="1" id="KW-0812">Transmembrane</keyword>
<dbReference type="AlphaFoldDB" id="A0AAD5M6C5"/>
<gene>
    <name evidence="3" type="ORF">P43SY_000381</name>
</gene>
<evidence type="ECO:0000313" key="4">
    <source>
        <dbReference type="Proteomes" id="UP001209570"/>
    </source>
</evidence>
<evidence type="ECO:0000259" key="2">
    <source>
        <dbReference type="Pfam" id="PF10785"/>
    </source>
</evidence>
<evidence type="ECO:0000313" key="3">
    <source>
        <dbReference type="EMBL" id="KAJ0406197.1"/>
    </source>
</evidence>
<name>A0AAD5M6C5_PYTIN</name>
<reference evidence="3" key="1">
    <citation type="submission" date="2021-12" db="EMBL/GenBank/DDBJ databases">
        <title>Prjna785345.</title>
        <authorList>
            <person name="Rujirawat T."/>
            <person name="Krajaejun T."/>
        </authorList>
    </citation>
    <scope>NUCLEOTIDE SEQUENCE</scope>
    <source>
        <strain evidence="3">Pi057C3</strain>
    </source>
</reference>
<dbReference type="PANTHER" id="PTHR34062:SF1">
    <property type="entry name" value="NADH-UBIQUINONE OXIDOREDUCTASE 21KDA SUBUNIT N-TERMINAL DOMAIN-CONTAINING PROTEIN"/>
    <property type="match status" value="1"/>
</dbReference>
<dbReference type="PANTHER" id="PTHR34062">
    <property type="entry name" value="OXIDOREDUCTASE 21 KDA SUBUNIT, PUTATIVE (AFU_ORTHOLOGUE AFUA_4G04750)-RELATED"/>
    <property type="match status" value="1"/>
</dbReference>
<proteinExistence type="predicted"/>
<keyword evidence="4" id="KW-1185">Reference proteome</keyword>
<dbReference type="InterPro" id="IPR019721">
    <property type="entry name" value="NADH-UbQ_OxRdtase_su21_N"/>
</dbReference>
<keyword evidence="1" id="KW-0472">Membrane</keyword>
<keyword evidence="1" id="KW-1133">Transmembrane helix</keyword>
<evidence type="ECO:0000256" key="1">
    <source>
        <dbReference type="SAM" id="Phobius"/>
    </source>
</evidence>
<feature type="transmembrane region" description="Helical" evidence="1">
    <location>
        <begin position="40"/>
        <end position="57"/>
    </location>
</feature>
<feature type="transmembrane region" description="Helical" evidence="1">
    <location>
        <begin position="69"/>
        <end position="86"/>
    </location>
</feature>
<organism evidence="3 4">
    <name type="scientific">Pythium insidiosum</name>
    <name type="common">Pythiosis disease agent</name>
    <dbReference type="NCBI Taxonomy" id="114742"/>
    <lineage>
        <taxon>Eukaryota</taxon>
        <taxon>Sar</taxon>
        <taxon>Stramenopiles</taxon>
        <taxon>Oomycota</taxon>
        <taxon>Peronosporomycetes</taxon>
        <taxon>Pythiales</taxon>
        <taxon>Pythiaceae</taxon>
        <taxon>Pythium</taxon>
    </lineage>
</organism>
<feature type="domain" description="NADH-ubiquinone oxidoreductase 21kDa subunit N-terminal" evidence="2">
    <location>
        <begin position="17"/>
        <end position="96"/>
    </location>
</feature>
<dbReference type="Proteomes" id="UP001209570">
    <property type="component" value="Unassembled WGS sequence"/>
</dbReference>
<dbReference type="EMBL" id="JAKCXM010000035">
    <property type="protein sequence ID" value="KAJ0406197.1"/>
    <property type="molecule type" value="Genomic_DNA"/>
</dbReference>
<dbReference type="InterPro" id="IPR053229">
    <property type="entry name" value="NADH-Q_oxidrdct_subunit"/>
</dbReference>